<dbReference type="SUPFAM" id="SSF53474">
    <property type="entry name" value="alpha/beta-Hydrolases"/>
    <property type="match status" value="1"/>
</dbReference>
<sequence length="279" mass="32020">MRKLLNRLLPPLYGAYFNFIALFSEKMAAEKAFTLFVTPRKGKVLPIQKAFLEDAMDQVITIGGMGLQTYHWPGEKERVLLLHGWESNTFRWKKLIKELRNNGFDIVAFDAPAHGKSTGVIFNVILYAECVEEICKVYKPKHIVGHSVGGMTAVYHQYAYDSKGIEKIVTIGSPSEFPEIMDQYQKLLRFNNRVMRALDNYLYKHFGFRIKDFSTSQFAKELKIKGLLIHDELDTIAPFSSSERVHASWEGSKLIRTRGLGHSMHQEQVNQQIADFLKS</sequence>
<dbReference type="InterPro" id="IPR029058">
    <property type="entry name" value="AB_hydrolase_fold"/>
</dbReference>
<comment type="caution">
    <text evidence="2">The sequence shown here is derived from an EMBL/GenBank/DDBJ whole genome shotgun (WGS) entry which is preliminary data.</text>
</comment>
<gene>
    <name evidence="2" type="ORF">OO016_13555</name>
</gene>
<evidence type="ECO:0000313" key="2">
    <source>
        <dbReference type="EMBL" id="MCX2720634.1"/>
    </source>
</evidence>
<keyword evidence="3" id="KW-1185">Reference proteome</keyword>
<dbReference type="RefSeq" id="WP_266015087.1">
    <property type="nucleotide sequence ID" value="NZ_JAPFQP010000004.1"/>
</dbReference>
<feature type="domain" description="AB hydrolase-1" evidence="1">
    <location>
        <begin position="78"/>
        <end position="186"/>
    </location>
</feature>
<organism evidence="2 3">
    <name type="scientific">Lentiprolixibacter aurantiacus</name>
    <dbReference type="NCBI Taxonomy" id="2993939"/>
    <lineage>
        <taxon>Bacteria</taxon>
        <taxon>Pseudomonadati</taxon>
        <taxon>Bacteroidota</taxon>
        <taxon>Flavobacteriia</taxon>
        <taxon>Flavobacteriales</taxon>
        <taxon>Flavobacteriaceae</taxon>
        <taxon>Lentiprolixibacter</taxon>
    </lineage>
</organism>
<keyword evidence="2" id="KW-0378">Hydrolase</keyword>
<dbReference type="EMBL" id="JAPFQP010000004">
    <property type="protein sequence ID" value="MCX2720634.1"/>
    <property type="molecule type" value="Genomic_DNA"/>
</dbReference>
<evidence type="ECO:0000259" key="1">
    <source>
        <dbReference type="Pfam" id="PF00561"/>
    </source>
</evidence>
<dbReference type="InterPro" id="IPR000073">
    <property type="entry name" value="AB_hydrolase_1"/>
</dbReference>
<name>A0AAE3MNF7_9FLAO</name>
<dbReference type="Proteomes" id="UP001207116">
    <property type="component" value="Unassembled WGS sequence"/>
</dbReference>
<dbReference type="Pfam" id="PF00561">
    <property type="entry name" value="Abhydrolase_1"/>
    <property type="match status" value="1"/>
</dbReference>
<dbReference type="Gene3D" id="3.40.50.1820">
    <property type="entry name" value="alpha/beta hydrolase"/>
    <property type="match status" value="1"/>
</dbReference>
<dbReference type="AlphaFoldDB" id="A0AAE3MNF7"/>
<reference evidence="2" key="1">
    <citation type="submission" date="2022-11" db="EMBL/GenBank/DDBJ databases">
        <title>The characterization of three novel Bacteroidetes species and genomic analysis of their roles in tidal elemental geochemical cycles.</title>
        <authorList>
            <person name="Ma K.-J."/>
        </authorList>
    </citation>
    <scope>NUCLEOTIDE SEQUENCE</scope>
    <source>
        <strain evidence="2">M415</strain>
    </source>
</reference>
<dbReference type="GO" id="GO:0016787">
    <property type="term" value="F:hydrolase activity"/>
    <property type="evidence" value="ECO:0007669"/>
    <property type="project" value="UniProtKB-KW"/>
</dbReference>
<protein>
    <submittedName>
        <fullName evidence="2">Alpha/beta hydrolase</fullName>
    </submittedName>
</protein>
<evidence type="ECO:0000313" key="3">
    <source>
        <dbReference type="Proteomes" id="UP001207116"/>
    </source>
</evidence>
<accession>A0AAE3MNF7</accession>
<dbReference type="PANTHER" id="PTHR46438">
    <property type="entry name" value="ALPHA/BETA-HYDROLASES SUPERFAMILY PROTEIN"/>
    <property type="match status" value="1"/>
</dbReference>
<proteinExistence type="predicted"/>
<dbReference type="PANTHER" id="PTHR46438:SF11">
    <property type="entry name" value="LIPASE-RELATED"/>
    <property type="match status" value="1"/>
</dbReference>